<evidence type="ECO:0000256" key="3">
    <source>
        <dbReference type="ARBA" id="ARBA00022801"/>
    </source>
</evidence>
<accession>A0AAD9SDR1</accession>
<gene>
    <name evidence="7" type="ORF">N8I77_007105</name>
</gene>
<keyword evidence="8" id="KW-1185">Reference proteome</keyword>
<comment type="caution">
    <text evidence="7">The sequence shown here is derived from an EMBL/GenBank/DDBJ whole genome shotgun (WGS) entry which is preliminary data.</text>
</comment>
<keyword evidence="4 5" id="KW-0326">Glycosidase</keyword>
<comment type="similarity">
    <text evidence="1 5">Belongs to the glycosyl hydrolase 43 family.</text>
</comment>
<dbReference type="Gene3D" id="2.115.10.20">
    <property type="entry name" value="Glycosyl hydrolase domain, family 43"/>
    <property type="match status" value="1"/>
</dbReference>
<feature type="chain" id="PRO_5042281926" description="Glycoside hydrolase family 43 protein" evidence="6">
    <location>
        <begin position="20"/>
        <end position="324"/>
    </location>
</feature>
<reference evidence="7" key="1">
    <citation type="submission" date="2023-06" db="EMBL/GenBank/DDBJ databases">
        <authorList>
            <person name="Noh H."/>
        </authorList>
    </citation>
    <scope>NUCLEOTIDE SEQUENCE</scope>
    <source>
        <strain evidence="7">DUCC20226</strain>
    </source>
</reference>
<evidence type="ECO:0000256" key="6">
    <source>
        <dbReference type="SAM" id="SignalP"/>
    </source>
</evidence>
<proteinExistence type="inferred from homology"/>
<evidence type="ECO:0000313" key="8">
    <source>
        <dbReference type="Proteomes" id="UP001265746"/>
    </source>
</evidence>
<feature type="signal peptide" evidence="6">
    <location>
        <begin position="1"/>
        <end position="19"/>
    </location>
</feature>
<dbReference type="PANTHER" id="PTHR43817">
    <property type="entry name" value="GLYCOSYL HYDROLASE"/>
    <property type="match status" value="1"/>
</dbReference>
<dbReference type="Proteomes" id="UP001265746">
    <property type="component" value="Unassembled WGS sequence"/>
</dbReference>
<dbReference type="PANTHER" id="PTHR43817:SF1">
    <property type="entry name" value="HYDROLASE, FAMILY 43, PUTATIVE (AFU_ORTHOLOGUE AFUA_3G01660)-RELATED"/>
    <property type="match status" value="1"/>
</dbReference>
<name>A0AAD9SDR1_PHOAM</name>
<evidence type="ECO:0000313" key="7">
    <source>
        <dbReference type="EMBL" id="KAK2604151.1"/>
    </source>
</evidence>
<evidence type="ECO:0008006" key="9">
    <source>
        <dbReference type="Google" id="ProtNLM"/>
    </source>
</evidence>
<dbReference type="CDD" id="cd18820">
    <property type="entry name" value="GH43_LbAraf43-like"/>
    <property type="match status" value="1"/>
</dbReference>
<keyword evidence="3 5" id="KW-0378">Hydrolase</keyword>
<evidence type="ECO:0000256" key="2">
    <source>
        <dbReference type="ARBA" id="ARBA00022729"/>
    </source>
</evidence>
<evidence type="ECO:0000256" key="4">
    <source>
        <dbReference type="ARBA" id="ARBA00023295"/>
    </source>
</evidence>
<keyword evidence="2 6" id="KW-0732">Signal</keyword>
<dbReference type="GO" id="GO:0005975">
    <property type="term" value="P:carbohydrate metabolic process"/>
    <property type="evidence" value="ECO:0007669"/>
    <property type="project" value="InterPro"/>
</dbReference>
<dbReference type="InterPro" id="IPR006710">
    <property type="entry name" value="Glyco_hydro_43"/>
</dbReference>
<evidence type="ECO:0000256" key="1">
    <source>
        <dbReference type="ARBA" id="ARBA00009865"/>
    </source>
</evidence>
<dbReference type="SUPFAM" id="SSF75005">
    <property type="entry name" value="Arabinanase/levansucrase/invertase"/>
    <property type="match status" value="1"/>
</dbReference>
<dbReference type="InterPro" id="IPR023296">
    <property type="entry name" value="Glyco_hydro_beta-prop_sf"/>
</dbReference>
<sequence>MKILGTLLTASCLAIGLHAANFTNPLKSPLGSDPHIVYVDGYYYLTTTTYENIQITRATTLGGLKTGENKIIWTPDDPSRSCDLWAPEMHQVDGVWHLYFTAGTCGNCCDNQKAQVLEGGASPWDDYRFLATLTPNEFGIDGTVLTINNQNYFVWSCITSDLQGLCIATLDTPGSIGPRHELSLPLESWEVDGFGVNEGPAPLYHDGKTFLAFSASYCGTASYQLGLLTYKGGDPLEKSSWTKTGPLFSSANGNYGTAHNGFFNSPDGTETWNVYHATSISTGHCGRERYTMARSVAWGADGQPIFGQAETLGTQLVGPSGEPA</sequence>
<dbReference type="Pfam" id="PF04616">
    <property type="entry name" value="Glyco_hydro_43"/>
    <property type="match status" value="1"/>
</dbReference>
<dbReference type="EMBL" id="JAUJFL010000004">
    <property type="protein sequence ID" value="KAK2604151.1"/>
    <property type="molecule type" value="Genomic_DNA"/>
</dbReference>
<evidence type="ECO:0000256" key="5">
    <source>
        <dbReference type="RuleBase" id="RU361187"/>
    </source>
</evidence>
<dbReference type="GO" id="GO:0004553">
    <property type="term" value="F:hydrolase activity, hydrolyzing O-glycosyl compounds"/>
    <property type="evidence" value="ECO:0007669"/>
    <property type="project" value="InterPro"/>
</dbReference>
<dbReference type="AlphaFoldDB" id="A0AAD9SDR1"/>
<organism evidence="7 8">
    <name type="scientific">Phomopsis amygdali</name>
    <name type="common">Fusicoccum amygdali</name>
    <dbReference type="NCBI Taxonomy" id="1214568"/>
    <lineage>
        <taxon>Eukaryota</taxon>
        <taxon>Fungi</taxon>
        <taxon>Dikarya</taxon>
        <taxon>Ascomycota</taxon>
        <taxon>Pezizomycotina</taxon>
        <taxon>Sordariomycetes</taxon>
        <taxon>Sordariomycetidae</taxon>
        <taxon>Diaporthales</taxon>
        <taxon>Diaporthaceae</taxon>
        <taxon>Diaporthe</taxon>
    </lineage>
</organism>
<protein>
    <recommendedName>
        <fullName evidence="9">Glycoside hydrolase family 43 protein</fullName>
    </recommendedName>
</protein>